<comment type="subcellular location">
    <subcellularLocation>
        <location evidence="1">Cell membrane</location>
        <topology evidence="1">Multi-pass membrane protein</topology>
    </subcellularLocation>
</comment>
<evidence type="ECO:0000256" key="6">
    <source>
        <dbReference type="SAM" id="Phobius"/>
    </source>
</evidence>
<dbReference type="PANTHER" id="PTHR23514">
    <property type="entry name" value="BYPASS OF STOP CODON PROTEIN 6"/>
    <property type="match status" value="1"/>
</dbReference>
<dbReference type="Gene3D" id="1.20.1250.20">
    <property type="entry name" value="MFS general substrate transporter like domains"/>
    <property type="match status" value="1"/>
</dbReference>
<feature type="transmembrane region" description="Helical" evidence="6">
    <location>
        <begin position="41"/>
        <end position="64"/>
    </location>
</feature>
<dbReference type="InterPro" id="IPR051788">
    <property type="entry name" value="MFS_Transporter"/>
</dbReference>
<feature type="transmembrane region" description="Helical" evidence="6">
    <location>
        <begin position="135"/>
        <end position="156"/>
    </location>
</feature>
<dbReference type="PANTHER" id="PTHR23514:SF13">
    <property type="entry name" value="INNER MEMBRANE PROTEIN YBJJ"/>
    <property type="match status" value="1"/>
</dbReference>
<gene>
    <name evidence="8" type="ORF">Pma05_74820</name>
</gene>
<keyword evidence="4 6" id="KW-0472">Membrane</keyword>
<organism evidence="8 9">
    <name type="scientific">Plantactinospora mayteni</name>
    <dbReference type="NCBI Taxonomy" id="566021"/>
    <lineage>
        <taxon>Bacteria</taxon>
        <taxon>Bacillati</taxon>
        <taxon>Actinomycetota</taxon>
        <taxon>Actinomycetes</taxon>
        <taxon>Micromonosporales</taxon>
        <taxon>Micromonosporaceae</taxon>
        <taxon>Plantactinospora</taxon>
    </lineage>
</organism>
<evidence type="ECO:0000256" key="5">
    <source>
        <dbReference type="SAM" id="MobiDB-lite"/>
    </source>
</evidence>
<dbReference type="Pfam" id="PF07690">
    <property type="entry name" value="MFS_1"/>
    <property type="match status" value="1"/>
</dbReference>
<evidence type="ECO:0000313" key="9">
    <source>
        <dbReference type="Proteomes" id="UP000621500"/>
    </source>
</evidence>
<dbReference type="CDD" id="cd17393">
    <property type="entry name" value="MFS_MosC_like"/>
    <property type="match status" value="1"/>
</dbReference>
<evidence type="ECO:0000313" key="8">
    <source>
        <dbReference type="EMBL" id="GIH00910.1"/>
    </source>
</evidence>
<evidence type="ECO:0000256" key="3">
    <source>
        <dbReference type="ARBA" id="ARBA00022989"/>
    </source>
</evidence>
<feature type="transmembrane region" description="Helical" evidence="6">
    <location>
        <begin position="306"/>
        <end position="328"/>
    </location>
</feature>
<feature type="domain" description="Major facilitator superfamily (MFS) profile" evidence="7">
    <location>
        <begin position="6"/>
        <end position="396"/>
    </location>
</feature>
<name>A0ABQ4F237_9ACTN</name>
<dbReference type="Proteomes" id="UP000621500">
    <property type="component" value="Unassembled WGS sequence"/>
</dbReference>
<protein>
    <recommendedName>
        <fullName evidence="7">Major facilitator superfamily (MFS) profile domain-containing protein</fullName>
    </recommendedName>
</protein>
<feature type="transmembrane region" description="Helical" evidence="6">
    <location>
        <begin position="282"/>
        <end position="300"/>
    </location>
</feature>
<feature type="transmembrane region" description="Helical" evidence="6">
    <location>
        <begin position="373"/>
        <end position="392"/>
    </location>
</feature>
<proteinExistence type="predicted"/>
<dbReference type="InterPro" id="IPR011701">
    <property type="entry name" value="MFS"/>
</dbReference>
<feature type="region of interest" description="Disordered" evidence="5">
    <location>
        <begin position="186"/>
        <end position="211"/>
    </location>
</feature>
<evidence type="ECO:0000256" key="1">
    <source>
        <dbReference type="ARBA" id="ARBA00004651"/>
    </source>
</evidence>
<feature type="transmembrane region" description="Helical" evidence="6">
    <location>
        <begin position="348"/>
        <end position="367"/>
    </location>
</feature>
<evidence type="ECO:0000256" key="2">
    <source>
        <dbReference type="ARBA" id="ARBA00022692"/>
    </source>
</evidence>
<reference evidence="8 9" key="1">
    <citation type="submission" date="2021-01" db="EMBL/GenBank/DDBJ databases">
        <title>Whole genome shotgun sequence of Plantactinospora mayteni NBRC 109088.</title>
        <authorList>
            <person name="Komaki H."/>
            <person name="Tamura T."/>
        </authorList>
    </citation>
    <scope>NUCLEOTIDE SEQUENCE [LARGE SCALE GENOMIC DNA]</scope>
    <source>
        <strain evidence="8 9">NBRC 109088</strain>
    </source>
</reference>
<dbReference type="SUPFAM" id="SSF103473">
    <property type="entry name" value="MFS general substrate transporter"/>
    <property type="match status" value="1"/>
</dbReference>
<dbReference type="InterPro" id="IPR020846">
    <property type="entry name" value="MFS_dom"/>
</dbReference>
<keyword evidence="2 6" id="KW-0812">Transmembrane</keyword>
<dbReference type="PROSITE" id="PS50850">
    <property type="entry name" value="MFS"/>
    <property type="match status" value="1"/>
</dbReference>
<comment type="caution">
    <text evidence="8">The sequence shown here is derived from an EMBL/GenBank/DDBJ whole genome shotgun (WGS) entry which is preliminary data.</text>
</comment>
<sequence>MRLRPAYAAVAGAFLLNGLIFGTLAARLPALQSGLGLTDGELALALVALNGGALVGLQAGAMLTRRFGTRATLRVALPTFALLLMPIAAAPTLPALAAALAGSAAVNSVVDVAVNANGLTVERRYGHPVLSRLHAMLTLGGIIGAGIAAGVATLGAGVHTHFATVATIGIGGAVLLPRWLATESPRPLSPRRRVDGAGSLPNPPRVGPRRRSRAGRLLGLGGLACCVTLAEGSGNDWTAVYLHGLGASEAFAASGVATFLGAMTAGRFAGDHLRDRIDAVPLVRGAALVAAVGLGLALLIRHPVAGLTGFGLLGLGLSITLPVILAVASQRAAQDGVPPAVTIARVSAMAYLGSFVGPGLIGALATTTSLGTALFLPVAVAATAALAAEVLAPRVSSPMNLFQPPLAVRRGRRWKSGRMRRAVQVEKGSIQRKTARRPRER</sequence>
<accession>A0ABQ4F237</accession>
<evidence type="ECO:0000256" key="4">
    <source>
        <dbReference type="ARBA" id="ARBA00023136"/>
    </source>
</evidence>
<dbReference type="EMBL" id="BONX01000061">
    <property type="protein sequence ID" value="GIH00910.1"/>
    <property type="molecule type" value="Genomic_DNA"/>
</dbReference>
<dbReference type="InterPro" id="IPR036259">
    <property type="entry name" value="MFS_trans_sf"/>
</dbReference>
<feature type="transmembrane region" description="Helical" evidence="6">
    <location>
        <begin position="71"/>
        <end position="89"/>
    </location>
</feature>
<dbReference type="RefSeq" id="WP_203862203.1">
    <property type="nucleotide sequence ID" value="NZ_BAAAZQ010000033.1"/>
</dbReference>
<evidence type="ECO:0000259" key="7">
    <source>
        <dbReference type="PROSITE" id="PS50850"/>
    </source>
</evidence>
<feature type="transmembrane region" description="Helical" evidence="6">
    <location>
        <begin position="250"/>
        <end position="270"/>
    </location>
</feature>
<keyword evidence="3 6" id="KW-1133">Transmembrane helix</keyword>
<keyword evidence="9" id="KW-1185">Reference proteome</keyword>